<dbReference type="SUPFAM" id="SSF51713">
    <property type="entry name" value="tRNA-guanine transglycosylase"/>
    <property type="match status" value="1"/>
</dbReference>
<dbReference type="Gene3D" id="3.20.20.105">
    <property type="entry name" value="Queuine tRNA-ribosyltransferase-like"/>
    <property type="match status" value="1"/>
</dbReference>
<dbReference type="GO" id="GO:0006400">
    <property type="term" value="P:tRNA modification"/>
    <property type="evidence" value="ECO:0007669"/>
    <property type="project" value="InterPro"/>
</dbReference>
<dbReference type="InterPro" id="IPR002616">
    <property type="entry name" value="tRNA_ribo_trans-like"/>
</dbReference>
<feature type="domain" description="tRNA-guanine(15) transglycosylase-like" evidence="1">
    <location>
        <begin position="28"/>
        <end position="370"/>
    </location>
</feature>
<dbReference type="InterPro" id="IPR050852">
    <property type="entry name" value="Queuine_tRNA-ribosyltrfase"/>
</dbReference>
<dbReference type="AlphaFoldDB" id="A0AAV5SBE4"/>
<accession>A0AAV5SBE4</accession>
<keyword evidence="3" id="KW-1185">Reference proteome</keyword>
<evidence type="ECO:0000259" key="1">
    <source>
        <dbReference type="Pfam" id="PF01702"/>
    </source>
</evidence>
<dbReference type="EMBL" id="BTSX01000001">
    <property type="protein sequence ID" value="GMS80150.1"/>
    <property type="molecule type" value="Genomic_DNA"/>
</dbReference>
<name>A0AAV5SBE4_9BILA</name>
<proteinExistence type="predicted"/>
<organism evidence="2 3">
    <name type="scientific">Pristionchus entomophagus</name>
    <dbReference type="NCBI Taxonomy" id="358040"/>
    <lineage>
        <taxon>Eukaryota</taxon>
        <taxon>Metazoa</taxon>
        <taxon>Ecdysozoa</taxon>
        <taxon>Nematoda</taxon>
        <taxon>Chromadorea</taxon>
        <taxon>Rhabditida</taxon>
        <taxon>Rhabditina</taxon>
        <taxon>Diplogasteromorpha</taxon>
        <taxon>Diplogasteroidea</taxon>
        <taxon>Neodiplogasteridae</taxon>
        <taxon>Pristionchus</taxon>
    </lineage>
</organism>
<evidence type="ECO:0000313" key="2">
    <source>
        <dbReference type="EMBL" id="GMS80150.1"/>
    </source>
</evidence>
<dbReference type="PANTHER" id="PTHR46064:SF1">
    <property type="entry name" value="QUEUINE TRNA-RIBOSYLTRANSFERASE ACCESSORY SUBUNIT 2"/>
    <property type="match status" value="1"/>
</dbReference>
<dbReference type="PANTHER" id="PTHR46064">
    <property type="entry name" value="QUEUINE TRNA-RIBOSYLTRANSFERASE ACCESSORY SUBUNIT 2"/>
    <property type="match status" value="1"/>
</dbReference>
<gene>
    <name evidence="2" type="ORF">PENTCL1PPCAC_2325</name>
</gene>
<feature type="non-terminal residue" evidence="2">
    <location>
        <position position="1"/>
    </location>
</feature>
<sequence>IARRMVDFVVSRTTQIGRSGSISKWGNASLTQETPSFLVYTRSGHIPHLTWEVVETQLKLSQTPIYQMTLPSLIEMVGQIAAYNGDARGFCGMPRDSILHLSVLDPLSERKVGYNDTASVAIWNHTGKRSVSVPSLIKWCREMGVNSVDSLLDYEITPDMKLKRMNKAVERTNQWLLSMKSQLEDDLAVIASSGGGNSGQHRRKMSEFISSLDGSPIPAVNIDLGGVRMEDENTASLIKESTNPIDDKIVRISQGSFSPVDVAILLSEGIDLFDSSWPIQQAEKGIAFEISVDYPSDSSFSTTDFKLSALKSDHTSLFSSCDCYTCTKYTRAYLTHLFNTHELLGPLLLVIHNLTQWDIMFQLVRKSIKNIPLDL</sequence>
<protein>
    <recommendedName>
        <fullName evidence="1">tRNA-guanine(15) transglycosylase-like domain-containing protein</fullName>
    </recommendedName>
</protein>
<dbReference type="InterPro" id="IPR036511">
    <property type="entry name" value="TGT-like_sf"/>
</dbReference>
<comment type="caution">
    <text evidence="2">The sequence shown here is derived from an EMBL/GenBank/DDBJ whole genome shotgun (WGS) entry which is preliminary data.</text>
</comment>
<dbReference type="Pfam" id="PF01702">
    <property type="entry name" value="TGT"/>
    <property type="match status" value="1"/>
</dbReference>
<dbReference type="Proteomes" id="UP001432027">
    <property type="component" value="Unassembled WGS sequence"/>
</dbReference>
<dbReference type="NCBIfam" id="TIGR00449">
    <property type="entry name" value="tgt_general"/>
    <property type="match status" value="1"/>
</dbReference>
<reference evidence="2" key="1">
    <citation type="submission" date="2023-10" db="EMBL/GenBank/DDBJ databases">
        <title>Genome assembly of Pristionchus species.</title>
        <authorList>
            <person name="Yoshida K."/>
            <person name="Sommer R.J."/>
        </authorList>
    </citation>
    <scope>NUCLEOTIDE SEQUENCE</scope>
    <source>
        <strain evidence="2">RS0144</strain>
    </source>
</reference>
<evidence type="ECO:0000313" key="3">
    <source>
        <dbReference type="Proteomes" id="UP001432027"/>
    </source>
</evidence>